<protein>
    <submittedName>
        <fullName evidence="2 3">SAM-dependent methyltransferase</fullName>
        <ecNumber evidence="2">2.1.1.156</ecNumber>
    </submittedName>
</protein>
<evidence type="ECO:0000313" key="4">
    <source>
        <dbReference type="Proteomes" id="UP000254047"/>
    </source>
</evidence>
<dbReference type="EMBL" id="UHDO01000001">
    <property type="protein sequence ID" value="SUM43068.1"/>
    <property type="molecule type" value="Genomic_DNA"/>
</dbReference>
<dbReference type="EC" id="2.1.1.156" evidence="2"/>
<proteinExistence type="predicted"/>
<dbReference type="EMBL" id="SRLS01000012">
    <property type="protein sequence ID" value="TGE16711.1"/>
    <property type="molecule type" value="Genomic_DNA"/>
</dbReference>
<feature type="domain" description="Methyltransferase" evidence="1">
    <location>
        <begin position="38"/>
        <end position="186"/>
    </location>
</feature>
<gene>
    <name evidence="3" type="ORF">BJR09_08390</name>
    <name evidence="2" type="ORF">NCTC13830_00593</name>
</gene>
<dbReference type="InterPro" id="IPR025714">
    <property type="entry name" value="Methyltranfer_dom"/>
</dbReference>
<dbReference type="SUPFAM" id="SSF53335">
    <property type="entry name" value="S-adenosyl-L-methionine-dependent methyltransferases"/>
    <property type="match status" value="1"/>
</dbReference>
<dbReference type="InterPro" id="IPR050447">
    <property type="entry name" value="Erg6_SMT_methyltransf"/>
</dbReference>
<keyword evidence="2" id="KW-0808">Transferase</keyword>
<dbReference type="Proteomes" id="UP000254047">
    <property type="component" value="Unassembled WGS sequence"/>
</dbReference>
<dbReference type="InterPro" id="IPR029063">
    <property type="entry name" value="SAM-dependent_MTases_sf"/>
</dbReference>
<dbReference type="PANTHER" id="PTHR44068">
    <property type="entry name" value="ZGC:194242"/>
    <property type="match status" value="1"/>
</dbReference>
<name>A0A380FYK1_9STAP</name>
<evidence type="ECO:0000313" key="5">
    <source>
        <dbReference type="Proteomes" id="UP000297598"/>
    </source>
</evidence>
<sequence length="253" mass="28760">MGNKKLAGHTFLATLGKKRLRPGGKVATDWLIKKGHFSKEKKVLEVACNMCTTSIELAKIYHCHIEGVDLNNKALEQGRKNVAKHHLEKYIHLTQANAAKLPFEDNSFDIILNEAMLTMLPIAMKEKVLQEYYRVLKPNGILLTHDIAIVNRPLKEQVITELSNAINVKVTPLTTEHWYQLYQSAGFSTIESHTGTLSLMSPPGMIRDEGFVGTLNIIKNALKPANRPMFFRMFKTMRKHKNNMNYIVHAVRK</sequence>
<dbReference type="RefSeq" id="WP_103298456.1">
    <property type="nucleotide sequence ID" value="NZ_PPQT01000078.1"/>
</dbReference>
<reference evidence="3 5" key="2">
    <citation type="submission" date="2019-04" db="EMBL/GenBank/DDBJ databases">
        <title>Genomic characterization of Staphylococcus petrasii strains.</title>
        <authorList>
            <person name="Vrbovska V."/>
            <person name="Kovarovic V."/>
            <person name="Maslanova I."/>
            <person name="Indrakova A."/>
            <person name="Petras P."/>
            <person name="Sedo O."/>
            <person name="Svec P."/>
            <person name="Fisarova L."/>
            <person name="Sedlacek I."/>
            <person name="Doskar J."/>
            <person name="Pantucek R."/>
        </authorList>
    </citation>
    <scope>NUCLEOTIDE SEQUENCE [LARGE SCALE GENOMIC DNA]</scope>
    <source>
        <strain evidence="3 5">P5404</strain>
    </source>
</reference>
<keyword evidence="5" id="KW-1185">Reference proteome</keyword>
<dbReference type="GO" id="GO:0008168">
    <property type="term" value="F:methyltransferase activity"/>
    <property type="evidence" value="ECO:0007669"/>
    <property type="project" value="UniProtKB-KW"/>
</dbReference>
<evidence type="ECO:0000313" key="3">
    <source>
        <dbReference type="EMBL" id="TGE16711.1"/>
    </source>
</evidence>
<accession>A0A380FYK1</accession>
<dbReference type="OrthoDB" id="43862at2"/>
<dbReference type="Proteomes" id="UP000297598">
    <property type="component" value="Unassembled WGS sequence"/>
</dbReference>
<dbReference type="AlphaFoldDB" id="A0A380FYK1"/>
<evidence type="ECO:0000259" key="1">
    <source>
        <dbReference type="Pfam" id="PF13847"/>
    </source>
</evidence>
<dbReference type="GO" id="GO:0032259">
    <property type="term" value="P:methylation"/>
    <property type="evidence" value="ECO:0007669"/>
    <property type="project" value="UniProtKB-KW"/>
</dbReference>
<dbReference type="Gene3D" id="3.40.50.150">
    <property type="entry name" value="Vaccinia Virus protein VP39"/>
    <property type="match status" value="1"/>
</dbReference>
<keyword evidence="2" id="KW-0489">Methyltransferase</keyword>
<dbReference type="Pfam" id="PF13847">
    <property type="entry name" value="Methyltransf_31"/>
    <property type="match status" value="1"/>
</dbReference>
<dbReference type="PANTHER" id="PTHR44068:SF11">
    <property type="entry name" value="GERANYL DIPHOSPHATE 2-C-METHYLTRANSFERASE"/>
    <property type="match status" value="1"/>
</dbReference>
<reference evidence="2 4" key="1">
    <citation type="submission" date="2018-06" db="EMBL/GenBank/DDBJ databases">
        <authorList>
            <consortium name="Pathogen Informatics"/>
            <person name="Doyle S."/>
        </authorList>
    </citation>
    <scope>NUCLEOTIDE SEQUENCE [LARGE SCALE GENOMIC DNA]</scope>
    <source>
        <strain evidence="2 4">NCTC13830</strain>
    </source>
</reference>
<dbReference type="CDD" id="cd02440">
    <property type="entry name" value="AdoMet_MTases"/>
    <property type="match status" value="1"/>
</dbReference>
<evidence type="ECO:0000313" key="2">
    <source>
        <dbReference type="EMBL" id="SUM43068.1"/>
    </source>
</evidence>
<organism evidence="2 4">
    <name type="scientific">Staphylococcus petrasii</name>
    <dbReference type="NCBI Taxonomy" id="1276936"/>
    <lineage>
        <taxon>Bacteria</taxon>
        <taxon>Bacillati</taxon>
        <taxon>Bacillota</taxon>
        <taxon>Bacilli</taxon>
        <taxon>Bacillales</taxon>
        <taxon>Staphylococcaceae</taxon>
        <taxon>Staphylococcus</taxon>
    </lineage>
</organism>